<evidence type="ECO:0000256" key="2">
    <source>
        <dbReference type="ARBA" id="ARBA00023002"/>
    </source>
</evidence>
<evidence type="ECO:0000256" key="1">
    <source>
        <dbReference type="ARBA" id="ARBA00009219"/>
    </source>
</evidence>
<gene>
    <name evidence="6" type="ORF">O181_011955</name>
</gene>
<dbReference type="OrthoDB" id="10058185at2759"/>
<dbReference type="PANTHER" id="PTHR43245">
    <property type="entry name" value="BIFUNCTIONAL POLYMYXIN RESISTANCE PROTEIN ARNA"/>
    <property type="match status" value="1"/>
</dbReference>
<evidence type="ECO:0000256" key="4">
    <source>
        <dbReference type="SAM" id="Phobius"/>
    </source>
</evidence>
<feature type="compositionally biased region" description="Polar residues" evidence="3">
    <location>
        <begin position="252"/>
        <end position="269"/>
    </location>
</feature>
<evidence type="ECO:0000256" key="3">
    <source>
        <dbReference type="SAM" id="MobiDB-lite"/>
    </source>
</evidence>
<evidence type="ECO:0000313" key="7">
    <source>
        <dbReference type="Proteomes" id="UP000765509"/>
    </source>
</evidence>
<keyword evidence="4" id="KW-1133">Transmembrane helix</keyword>
<dbReference type="GO" id="GO:0006694">
    <property type="term" value="P:steroid biosynthetic process"/>
    <property type="evidence" value="ECO:0007669"/>
    <property type="project" value="InterPro"/>
</dbReference>
<organism evidence="6 7">
    <name type="scientific">Austropuccinia psidii MF-1</name>
    <dbReference type="NCBI Taxonomy" id="1389203"/>
    <lineage>
        <taxon>Eukaryota</taxon>
        <taxon>Fungi</taxon>
        <taxon>Dikarya</taxon>
        <taxon>Basidiomycota</taxon>
        <taxon>Pucciniomycotina</taxon>
        <taxon>Pucciniomycetes</taxon>
        <taxon>Pucciniales</taxon>
        <taxon>Sphaerophragmiaceae</taxon>
        <taxon>Austropuccinia</taxon>
    </lineage>
</organism>
<name>A0A9Q3GMF4_9BASI</name>
<dbReference type="AlphaFoldDB" id="A0A9Q3GMF4"/>
<dbReference type="Proteomes" id="UP000765509">
    <property type="component" value="Unassembled WGS sequence"/>
</dbReference>
<accession>A0A9Q3GMF4</accession>
<dbReference type="Gene3D" id="3.40.50.720">
    <property type="entry name" value="NAD(P)-binding Rossmann-like Domain"/>
    <property type="match status" value="2"/>
</dbReference>
<keyword evidence="2" id="KW-0560">Oxidoreductase</keyword>
<dbReference type="EMBL" id="AVOT02003019">
    <property type="protein sequence ID" value="MBW0472240.1"/>
    <property type="molecule type" value="Genomic_DNA"/>
</dbReference>
<reference evidence="6" key="1">
    <citation type="submission" date="2021-03" db="EMBL/GenBank/DDBJ databases">
        <title>Draft genome sequence of rust myrtle Austropuccinia psidii MF-1, a brazilian biotype.</title>
        <authorList>
            <person name="Quecine M.C."/>
            <person name="Pachon D.M.R."/>
            <person name="Bonatelli M.L."/>
            <person name="Correr F.H."/>
            <person name="Franceschini L.M."/>
            <person name="Leite T.F."/>
            <person name="Margarido G.R.A."/>
            <person name="Almeida C.A."/>
            <person name="Ferrarezi J.A."/>
            <person name="Labate C.A."/>
        </authorList>
    </citation>
    <scope>NUCLEOTIDE SEQUENCE</scope>
    <source>
        <strain evidence="6">MF-1</strain>
    </source>
</reference>
<dbReference type="SUPFAM" id="SSF51735">
    <property type="entry name" value="NAD(P)-binding Rossmann-fold domains"/>
    <property type="match status" value="2"/>
</dbReference>
<dbReference type="Pfam" id="PF01073">
    <property type="entry name" value="3Beta_HSD"/>
    <property type="match status" value="1"/>
</dbReference>
<evidence type="ECO:0000259" key="5">
    <source>
        <dbReference type="Pfam" id="PF01073"/>
    </source>
</evidence>
<dbReference type="GO" id="GO:0016616">
    <property type="term" value="F:oxidoreductase activity, acting on the CH-OH group of donors, NAD or NADP as acceptor"/>
    <property type="evidence" value="ECO:0007669"/>
    <property type="project" value="InterPro"/>
</dbReference>
<feature type="domain" description="3-beta hydroxysteroid dehydrogenase/isomerase" evidence="5">
    <location>
        <begin position="11"/>
        <end position="231"/>
    </location>
</feature>
<dbReference type="PANTHER" id="PTHR43245:SF51">
    <property type="entry name" value="SHORT CHAIN DEHYDROGENASE_REDUCTASE FAMILY 42E, MEMBER 2"/>
    <property type="match status" value="1"/>
</dbReference>
<keyword evidence="7" id="KW-1185">Reference proteome</keyword>
<keyword evidence="4" id="KW-0472">Membrane</keyword>
<evidence type="ECO:0000313" key="6">
    <source>
        <dbReference type="EMBL" id="MBW0472240.1"/>
    </source>
</evidence>
<comment type="similarity">
    <text evidence="1">Belongs to the 3-beta-HSD family.</text>
</comment>
<feature type="transmembrane region" description="Helical" evidence="4">
    <location>
        <begin position="380"/>
        <end position="398"/>
    </location>
</feature>
<dbReference type="InterPro" id="IPR036291">
    <property type="entry name" value="NAD(P)-bd_dom_sf"/>
</dbReference>
<comment type="caution">
    <text evidence="6">The sequence shown here is derived from an EMBL/GenBank/DDBJ whole genome shotgun (WGS) entry which is preliminary data.</text>
</comment>
<dbReference type="InterPro" id="IPR050177">
    <property type="entry name" value="Lipid_A_modif_metabolic_enz"/>
</dbReference>
<sequence>MTHPFQPQNIVVIGGEGFLGHNLVVALIKSYPNATIHSLDLVQRHFDSNQLHRFIKADLTSLDSLVAAFELSRPELVFHTAASWTGSPLETCQSVNVQGTLNTIVACKKANTSRLIYTSSAGVLYNGRDLINVDERLPVPKIGCDHYNITKAQAEKIILEANGKDSLLTCAIRPAGIFGPGDRQTIPSMIQVLKDGKHSIQIGRNRNLFDFTYVDNVVHAHILAAQKLDQVVPISKFSTSISPISKTTCPRTLFTSTSKTDGEDISSTTDDGELVELSSSDKLSDSEKPHNFPISWIEGREDSIDQPTQAKRHRWDQWASTSTSINRPDGLVPIAGEAFLITNGEPIHFWDLARAIWHTYVRMSPSAQRLGLKAQPNVNIVIPAVLGMIIAYIVEFLAKLRGKPAIFRPSTVRYTCAVKYHNIEKARVVLGYEPLIGISEGIKRSVEWYISTE</sequence>
<dbReference type="InterPro" id="IPR002225">
    <property type="entry name" value="3Beta_OHSteriod_DH/Estase"/>
</dbReference>
<proteinExistence type="inferred from homology"/>
<keyword evidence="4" id="KW-0812">Transmembrane</keyword>
<feature type="region of interest" description="Disordered" evidence="3">
    <location>
        <begin position="252"/>
        <end position="272"/>
    </location>
</feature>
<protein>
    <recommendedName>
        <fullName evidence="5">3-beta hydroxysteroid dehydrogenase/isomerase domain-containing protein</fullName>
    </recommendedName>
</protein>